<dbReference type="GO" id="GO:0005829">
    <property type="term" value="C:cytosol"/>
    <property type="evidence" value="ECO:0007669"/>
    <property type="project" value="TreeGrafter"/>
</dbReference>
<reference evidence="2 3" key="1">
    <citation type="journal article" date="2015" name="Genome Announc.">
        <title>Draft Genome Sequences of Marine Isolates of Thalassomonas viridans and Thalassomonas actiniarum.</title>
        <authorList>
            <person name="Olonade I."/>
            <person name="van Zyl L.J."/>
            <person name="Trindade M."/>
        </authorList>
    </citation>
    <scope>NUCLEOTIDE SEQUENCE [LARGE SCALE GENOMIC DNA]</scope>
    <source>
        <strain evidence="2 3">XOM25</strain>
    </source>
</reference>
<reference evidence="2 3" key="2">
    <citation type="journal article" date="2022" name="Mar. Drugs">
        <title>Bioassay-Guided Fractionation Leads to the Detection of Cholic Acid Generated by the Rare Thalassomonas sp.</title>
        <authorList>
            <person name="Pheiffer F."/>
            <person name="Schneider Y.K."/>
            <person name="Hansen E.H."/>
            <person name="Andersen J.H."/>
            <person name="Isaksson J."/>
            <person name="Busche T."/>
            <person name="R C."/>
            <person name="Kalinowski J."/>
            <person name="Zyl L.V."/>
            <person name="Trindade M."/>
        </authorList>
    </citation>
    <scope>NUCLEOTIDE SEQUENCE [LARGE SCALE GENOMIC DNA]</scope>
    <source>
        <strain evidence="2 3">XOM25</strain>
    </source>
</reference>
<name>A0AAE9Z7Q4_9GAMM</name>
<dbReference type="RefSeq" id="WP_044837272.1">
    <property type="nucleotide sequence ID" value="NZ_CP059733.1"/>
</dbReference>
<dbReference type="PANTHER" id="PTHR37528">
    <property type="entry name" value="UPF0149 PROTEIN YGFB"/>
    <property type="match status" value="1"/>
</dbReference>
<comment type="similarity">
    <text evidence="1">Belongs to the UPF0149 family.</text>
</comment>
<gene>
    <name evidence="2" type="ORF">SG34_006915</name>
</gene>
<dbReference type="AlphaFoldDB" id="A0AAE9Z7Q4"/>
<dbReference type="InterPro" id="IPR036255">
    <property type="entry name" value="YgfB-like_sf"/>
</dbReference>
<proteinExistence type="inferred from homology"/>
<dbReference type="KEGG" id="tvd:SG34_006915"/>
<dbReference type="InterPro" id="IPR011978">
    <property type="entry name" value="YgfB-like"/>
</dbReference>
<evidence type="ECO:0000313" key="3">
    <source>
        <dbReference type="Proteomes" id="UP000032352"/>
    </source>
</evidence>
<accession>A0AAE9Z7Q4</accession>
<evidence type="ECO:0000256" key="1">
    <source>
        <dbReference type="ARBA" id="ARBA00038308"/>
    </source>
</evidence>
<evidence type="ECO:0000313" key="2">
    <source>
        <dbReference type="EMBL" id="WDE06632.1"/>
    </source>
</evidence>
<dbReference type="EMBL" id="CP059733">
    <property type="protein sequence ID" value="WDE06632.1"/>
    <property type="molecule type" value="Genomic_DNA"/>
</dbReference>
<dbReference type="Pfam" id="PF03695">
    <property type="entry name" value="UPF0149"/>
    <property type="match status" value="1"/>
</dbReference>
<dbReference type="SUPFAM" id="SSF101327">
    <property type="entry name" value="YgfB-like"/>
    <property type="match status" value="1"/>
</dbReference>
<dbReference type="NCBIfam" id="TIGR02292">
    <property type="entry name" value="ygfB_yecA"/>
    <property type="match status" value="1"/>
</dbReference>
<sequence>MADETRLDFASVQAVITASGVNAHGAELHGVLTGLICAGFSFDDHDYMAMINDLFNNGEGLPKELKDVVKQMFGEVWQDLLDESYRFQLLLPDDDESIVERGHALGVWVQGFNLGFGLQQKNNPVLSDDVKEVLTDFAEIANLSDDVEEDEETEQAYYEISEYARMSALLCFSELGTPPNEPEDPQQPKTLH</sequence>
<keyword evidence="3" id="KW-1185">Reference proteome</keyword>
<dbReference type="Proteomes" id="UP000032352">
    <property type="component" value="Chromosome"/>
</dbReference>
<dbReference type="PANTHER" id="PTHR37528:SF1">
    <property type="entry name" value="UPF0149 PROTEIN YGFB"/>
    <property type="match status" value="1"/>
</dbReference>
<protein>
    <submittedName>
        <fullName evidence="2">UPF0149 family protein</fullName>
    </submittedName>
</protein>
<organism evidence="2 3">
    <name type="scientific">Thalassomonas viridans</name>
    <dbReference type="NCBI Taxonomy" id="137584"/>
    <lineage>
        <taxon>Bacteria</taxon>
        <taxon>Pseudomonadati</taxon>
        <taxon>Pseudomonadota</taxon>
        <taxon>Gammaproteobacteria</taxon>
        <taxon>Alteromonadales</taxon>
        <taxon>Colwelliaceae</taxon>
        <taxon>Thalassomonas</taxon>
    </lineage>
</organism>
<dbReference type="Gene3D" id="1.20.120.740">
    <property type="entry name" value="YgfB uncharacterised protein family UPF0149, PF03695"/>
    <property type="match status" value="1"/>
</dbReference>